<keyword evidence="8 11" id="KW-0326">Glycosidase</keyword>
<evidence type="ECO:0000256" key="3">
    <source>
        <dbReference type="ARBA" id="ARBA00007792"/>
    </source>
</evidence>
<dbReference type="InterPro" id="IPR033123">
    <property type="entry name" value="GH11_dom"/>
</dbReference>
<comment type="similarity">
    <text evidence="3 10 11">Belongs to the glycosyl hydrolase 11 (cellulase G) family.</text>
</comment>
<dbReference type="InterPro" id="IPR018208">
    <property type="entry name" value="GH11_AS_1"/>
</dbReference>
<dbReference type="PROSITE" id="PS51761">
    <property type="entry name" value="GH11_3"/>
    <property type="match status" value="1"/>
</dbReference>
<evidence type="ECO:0000256" key="8">
    <source>
        <dbReference type="ARBA" id="ARBA00023295"/>
    </source>
</evidence>
<evidence type="ECO:0000256" key="9">
    <source>
        <dbReference type="ARBA" id="ARBA00023326"/>
    </source>
</evidence>
<keyword evidence="6 11" id="KW-0378">Hydrolase</keyword>
<accession>A0ABR3YQP0</accession>
<comment type="catalytic activity">
    <reaction evidence="1 11">
        <text>Endohydrolysis of (1-&gt;4)-beta-D-xylosidic linkages in xylans.</text>
        <dbReference type="EC" id="3.2.1.8"/>
    </reaction>
</comment>
<comment type="pathway">
    <text evidence="2 11">Glycan degradation; xylan degradation.</text>
</comment>
<feature type="domain" description="GH11" evidence="12">
    <location>
        <begin position="1"/>
        <end position="124"/>
    </location>
</feature>
<dbReference type="PANTHER" id="PTHR46828:SF2">
    <property type="entry name" value="ENDO-1,4-BETA-XYLANASE A-RELATED"/>
    <property type="match status" value="1"/>
</dbReference>
<dbReference type="InterPro" id="IPR001137">
    <property type="entry name" value="Glyco_hydro_11"/>
</dbReference>
<keyword evidence="14" id="KW-1185">Reference proteome</keyword>
<name>A0ABR3YQP0_9PEZI</name>
<comment type="caution">
    <text evidence="10">Lacks conserved residue(s) required for the propagation of feature annotation.</text>
</comment>
<dbReference type="GO" id="GO:0031176">
    <property type="term" value="F:endo-1,4-beta-xylanase activity"/>
    <property type="evidence" value="ECO:0007669"/>
    <property type="project" value="UniProtKB-EC"/>
</dbReference>
<evidence type="ECO:0000313" key="14">
    <source>
        <dbReference type="Proteomes" id="UP001583280"/>
    </source>
</evidence>
<evidence type="ECO:0000256" key="7">
    <source>
        <dbReference type="ARBA" id="ARBA00023277"/>
    </source>
</evidence>
<protein>
    <recommendedName>
        <fullName evidence="4 11">Endo-1,4-beta-xylanase</fullName>
        <ecNumber evidence="4 11">3.2.1.8</ecNumber>
    </recommendedName>
</protein>
<dbReference type="PRINTS" id="PR00911">
    <property type="entry name" value="GLHYDRLASE11"/>
</dbReference>
<reference evidence="13 14" key="1">
    <citation type="journal article" date="2024" name="IMA Fungus">
        <title>IMA Genome - F19 : A genome assembly and annotation guide to empower mycologists, including annotated draft genome sequences of Ceratocystis pirilliformis, Diaporthe australafricana, Fusarium ophioides, Paecilomyces lecythidis, and Sporothrix stenoceras.</title>
        <authorList>
            <person name="Aylward J."/>
            <person name="Wilson A.M."/>
            <person name="Visagie C.M."/>
            <person name="Spraker J."/>
            <person name="Barnes I."/>
            <person name="Buitendag C."/>
            <person name="Ceriani C."/>
            <person name="Del Mar Angel L."/>
            <person name="du Plessis D."/>
            <person name="Fuchs T."/>
            <person name="Gasser K."/>
            <person name="Kramer D."/>
            <person name="Li W."/>
            <person name="Munsamy K."/>
            <person name="Piso A."/>
            <person name="Price J.L."/>
            <person name="Sonnekus B."/>
            <person name="Thomas C."/>
            <person name="van der Nest A."/>
            <person name="van Dijk A."/>
            <person name="van Heerden A."/>
            <person name="van Vuuren N."/>
            <person name="Yilmaz N."/>
            <person name="Duong T.A."/>
            <person name="van der Merwe N.A."/>
            <person name="Wingfield M.J."/>
            <person name="Wingfield B.D."/>
        </authorList>
    </citation>
    <scope>NUCLEOTIDE SEQUENCE [LARGE SCALE GENOMIC DNA]</scope>
    <source>
        <strain evidence="13 14">CMW 12675</strain>
    </source>
</reference>
<evidence type="ECO:0000259" key="12">
    <source>
        <dbReference type="PROSITE" id="PS51761"/>
    </source>
</evidence>
<keyword evidence="9 11" id="KW-0624">Polysaccharide degradation</keyword>
<dbReference type="Gene3D" id="2.60.120.180">
    <property type="match status" value="1"/>
</dbReference>
<sequence length="124" mass="13515">MLGPNYTLSDLSGAYSIKWATGGNLVSGKGWKPSSARSINYSGTYAYNGNSYLAIYGWTTSPLIEYYIVENFGTYNPSSGATKVGSINADGSVYDLYTSTRTRTRTNAPSIIGTVTFKQYWAVR</sequence>
<evidence type="ECO:0000313" key="13">
    <source>
        <dbReference type="EMBL" id="KAL1890661.1"/>
    </source>
</evidence>
<dbReference type="PANTHER" id="PTHR46828">
    <property type="entry name" value="ENDO-1,4-BETA-XYLANASE A-RELATED"/>
    <property type="match status" value="1"/>
</dbReference>
<evidence type="ECO:0000256" key="4">
    <source>
        <dbReference type="ARBA" id="ARBA00012590"/>
    </source>
</evidence>
<keyword evidence="7 11" id="KW-0119">Carbohydrate metabolism</keyword>
<evidence type="ECO:0000256" key="2">
    <source>
        <dbReference type="ARBA" id="ARBA00004851"/>
    </source>
</evidence>
<comment type="caution">
    <text evidence="13">The sequence shown here is derived from an EMBL/GenBank/DDBJ whole genome shotgun (WGS) entry which is preliminary data.</text>
</comment>
<evidence type="ECO:0000256" key="10">
    <source>
        <dbReference type="PROSITE-ProRule" id="PRU01097"/>
    </source>
</evidence>
<dbReference type="PROSITE" id="PS00776">
    <property type="entry name" value="GH11_1"/>
    <property type="match status" value="1"/>
</dbReference>
<gene>
    <name evidence="13" type="primary">XYL1</name>
    <name evidence="13" type="ORF">Cpir12675_005293</name>
</gene>
<evidence type="ECO:0000256" key="5">
    <source>
        <dbReference type="ARBA" id="ARBA00022651"/>
    </source>
</evidence>
<dbReference type="InterPro" id="IPR013320">
    <property type="entry name" value="ConA-like_dom_sf"/>
</dbReference>
<dbReference type="EC" id="3.2.1.8" evidence="4 11"/>
<dbReference type="EMBL" id="JAWDJO010000177">
    <property type="protein sequence ID" value="KAL1890661.1"/>
    <property type="molecule type" value="Genomic_DNA"/>
</dbReference>
<organism evidence="13 14">
    <name type="scientific">Ceratocystis pirilliformis</name>
    <dbReference type="NCBI Taxonomy" id="259994"/>
    <lineage>
        <taxon>Eukaryota</taxon>
        <taxon>Fungi</taxon>
        <taxon>Dikarya</taxon>
        <taxon>Ascomycota</taxon>
        <taxon>Pezizomycotina</taxon>
        <taxon>Sordariomycetes</taxon>
        <taxon>Hypocreomycetidae</taxon>
        <taxon>Microascales</taxon>
        <taxon>Ceratocystidaceae</taxon>
        <taxon>Ceratocystis</taxon>
    </lineage>
</organism>
<evidence type="ECO:0000256" key="6">
    <source>
        <dbReference type="ARBA" id="ARBA00022801"/>
    </source>
</evidence>
<keyword evidence="5 11" id="KW-0858">Xylan degradation</keyword>
<proteinExistence type="inferred from homology"/>
<dbReference type="Proteomes" id="UP001583280">
    <property type="component" value="Unassembled WGS sequence"/>
</dbReference>
<evidence type="ECO:0000256" key="11">
    <source>
        <dbReference type="RuleBase" id="RU362015"/>
    </source>
</evidence>
<dbReference type="Pfam" id="PF00457">
    <property type="entry name" value="Glyco_hydro_11"/>
    <property type="match status" value="1"/>
</dbReference>
<evidence type="ECO:0000256" key="1">
    <source>
        <dbReference type="ARBA" id="ARBA00000681"/>
    </source>
</evidence>
<dbReference type="SUPFAM" id="SSF49899">
    <property type="entry name" value="Concanavalin A-like lectins/glucanases"/>
    <property type="match status" value="1"/>
</dbReference>
<dbReference type="InterPro" id="IPR013319">
    <property type="entry name" value="GH11/12"/>
</dbReference>